<evidence type="ECO:0000313" key="5">
    <source>
        <dbReference type="Proteomes" id="UP000177268"/>
    </source>
</evidence>
<dbReference type="GO" id="GO:0005829">
    <property type="term" value="C:cytosol"/>
    <property type="evidence" value="ECO:0007669"/>
    <property type="project" value="TreeGrafter"/>
</dbReference>
<dbReference type="GO" id="GO:0008477">
    <property type="term" value="F:purine nucleosidase activity"/>
    <property type="evidence" value="ECO:0007669"/>
    <property type="project" value="TreeGrafter"/>
</dbReference>
<dbReference type="Proteomes" id="UP000177268">
    <property type="component" value="Unassembled WGS sequence"/>
</dbReference>
<keyword evidence="2" id="KW-0326">Glycosidase</keyword>
<name>A0A1F5ZGD8_9BACT</name>
<dbReference type="EMBL" id="MFIZ01000029">
    <property type="protein sequence ID" value="OGG11415.1"/>
    <property type="molecule type" value="Genomic_DNA"/>
</dbReference>
<dbReference type="PANTHER" id="PTHR12304">
    <property type="entry name" value="INOSINE-URIDINE PREFERRING NUCLEOSIDE HYDROLASE"/>
    <property type="match status" value="1"/>
</dbReference>
<proteinExistence type="predicted"/>
<dbReference type="SUPFAM" id="SSF53590">
    <property type="entry name" value="Nucleoside hydrolase"/>
    <property type="match status" value="1"/>
</dbReference>
<keyword evidence="1" id="KW-0378">Hydrolase</keyword>
<gene>
    <name evidence="4" type="ORF">A2Z00_03135</name>
</gene>
<evidence type="ECO:0000256" key="2">
    <source>
        <dbReference type="ARBA" id="ARBA00023295"/>
    </source>
</evidence>
<dbReference type="InterPro" id="IPR023186">
    <property type="entry name" value="IUNH"/>
</dbReference>
<evidence type="ECO:0000259" key="3">
    <source>
        <dbReference type="Pfam" id="PF01156"/>
    </source>
</evidence>
<dbReference type="Gene3D" id="3.90.245.10">
    <property type="entry name" value="Ribonucleoside hydrolase-like"/>
    <property type="match status" value="1"/>
</dbReference>
<reference evidence="4 5" key="1">
    <citation type="journal article" date="2016" name="Nat. Commun.">
        <title>Thousands of microbial genomes shed light on interconnected biogeochemical processes in an aquifer system.</title>
        <authorList>
            <person name="Anantharaman K."/>
            <person name="Brown C.T."/>
            <person name="Hug L.A."/>
            <person name="Sharon I."/>
            <person name="Castelle C.J."/>
            <person name="Probst A.J."/>
            <person name="Thomas B.C."/>
            <person name="Singh A."/>
            <person name="Wilkins M.J."/>
            <person name="Karaoz U."/>
            <person name="Brodie E.L."/>
            <person name="Williams K.H."/>
            <person name="Hubbard S.S."/>
            <person name="Banfield J.F."/>
        </authorList>
    </citation>
    <scope>NUCLEOTIDE SEQUENCE [LARGE SCALE GENOMIC DNA]</scope>
</reference>
<dbReference type="Pfam" id="PF01156">
    <property type="entry name" value="IU_nuc_hydro"/>
    <property type="match status" value="1"/>
</dbReference>
<dbReference type="AlphaFoldDB" id="A0A1F5ZGD8"/>
<dbReference type="GO" id="GO:0006152">
    <property type="term" value="P:purine nucleoside catabolic process"/>
    <property type="evidence" value="ECO:0007669"/>
    <property type="project" value="TreeGrafter"/>
</dbReference>
<feature type="domain" description="Inosine/uridine-preferring nucleoside hydrolase" evidence="3">
    <location>
        <begin position="7"/>
        <end position="306"/>
    </location>
</feature>
<dbReference type="STRING" id="1798370.A2Z00_03135"/>
<dbReference type="PANTHER" id="PTHR12304:SF46">
    <property type="entry name" value="INOSINE-ADENOSINE-GUANOSINE-NUCLEOSIDE HYDROLASE"/>
    <property type="match status" value="1"/>
</dbReference>
<dbReference type="InterPro" id="IPR001910">
    <property type="entry name" value="Inosine/uridine_hydrolase_dom"/>
</dbReference>
<evidence type="ECO:0000256" key="1">
    <source>
        <dbReference type="ARBA" id="ARBA00022801"/>
    </source>
</evidence>
<dbReference type="InterPro" id="IPR036452">
    <property type="entry name" value="Ribo_hydro-like"/>
</dbReference>
<protein>
    <recommendedName>
        <fullName evidence="3">Inosine/uridine-preferring nucleoside hydrolase domain-containing protein</fullName>
    </recommendedName>
</protein>
<accession>A0A1F5ZGD8</accession>
<sequence>MKKTPLYIDTDMGVDDIVAISMIVASNKFDIRGVSVVNGVTTTKRSIRNAQKILGALNMFCPIFIGANQAQQGSTKQFPAIDRRRAMGLSLLKNISLPPSGTNPIAEISQLPEKITREINPITLLCIGPLTNVSTLLACQTAQRTIRRLYVMGGAIDCPGNVAPQFFSEYNVRLDPVAARSVFNTQLPIVLTPMDATREVPAKIRCATSNQKSNLATFYDQLKIIKPKSVAGRIMKAILLNNQSDFLYFYDPLVAAILIDRSIIRRKEMRSLSVKQTGRLIGNVISSKNAQTKTTVVFSVDAKKFYAQLIHLIREK</sequence>
<evidence type="ECO:0000313" key="4">
    <source>
        <dbReference type="EMBL" id="OGG11415.1"/>
    </source>
</evidence>
<organism evidence="4 5">
    <name type="scientific">Candidatus Gottesmanbacteria bacterium RBG_13_45_10</name>
    <dbReference type="NCBI Taxonomy" id="1798370"/>
    <lineage>
        <taxon>Bacteria</taxon>
        <taxon>Candidatus Gottesmaniibacteriota</taxon>
    </lineage>
</organism>
<comment type="caution">
    <text evidence="4">The sequence shown here is derived from an EMBL/GenBank/DDBJ whole genome shotgun (WGS) entry which is preliminary data.</text>
</comment>